<keyword evidence="2" id="KW-1185">Reference proteome</keyword>
<dbReference type="EMBL" id="BNJR01000020">
    <property type="protein sequence ID" value="GHP15086.1"/>
    <property type="molecule type" value="Genomic_DNA"/>
</dbReference>
<proteinExistence type="predicted"/>
<sequence length="50" mass="5254">MPEIPGFGISGKGAYAQIAAWRSTFLLGRLETEIPGPGIFVRGAYAEVSA</sequence>
<protein>
    <submittedName>
        <fullName evidence="1">Uncharacterized protein</fullName>
    </submittedName>
</protein>
<gene>
    <name evidence="1" type="ORF">YK48G_25110</name>
</gene>
<accession>A0ABQ3W4P9</accession>
<reference evidence="1 2" key="1">
    <citation type="journal article" date="2021" name="Int. J. Syst. Evol. Microbiol.">
        <title>Lentilactobacillus fungorum sp. nov., isolated from spent mushroom substrates.</title>
        <authorList>
            <person name="Tohno M."/>
            <person name="Tanizawa Y."/>
            <person name="Kojima Y."/>
            <person name="Sakamoto M."/>
            <person name="Ohkuma M."/>
            <person name="Kobayashi H."/>
        </authorList>
    </citation>
    <scope>NUCLEOTIDE SEQUENCE [LARGE SCALE GENOMIC DNA]</scope>
    <source>
        <strain evidence="1 2">YK48G</strain>
    </source>
</reference>
<evidence type="ECO:0000313" key="2">
    <source>
        <dbReference type="Proteomes" id="UP000604765"/>
    </source>
</evidence>
<dbReference type="Proteomes" id="UP000604765">
    <property type="component" value="Unassembled WGS sequence"/>
</dbReference>
<evidence type="ECO:0000313" key="1">
    <source>
        <dbReference type="EMBL" id="GHP15086.1"/>
    </source>
</evidence>
<comment type="caution">
    <text evidence="1">The sequence shown here is derived from an EMBL/GenBank/DDBJ whole genome shotgun (WGS) entry which is preliminary data.</text>
</comment>
<name>A0ABQ3W4P9_9LACO</name>
<organism evidence="1 2">
    <name type="scientific">Lentilactobacillus fungorum</name>
    <dbReference type="NCBI Taxonomy" id="2201250"/>
    <lineage>
        <taxon>Bacteria</taxon>
        <taxon>Bacillati</taxon>
        <taxon>Bacillota</taxon>
        <taxon>Bacilli</taxon>
        <taxon>Lactobacillales</taxon>
        <taxon>Lactobacillaceae</taxon>
        <taxon>Lentilactobacillus</taxon>
    </lineage>
</organism>